<proteinExistence type="predicted"/>
<sequence>MNSECFKKKIDNVGIQNVEDIKKCDEYRIHTQWKQEWVSPKRLNSTNPIKIREVVRGPFYSPKLLKISPFVSCSFGEYNNDATKYMKKTYGGIPDPWTECLAIKGYCKNDKYNQSIKNACVSRCMRFWITKTVWTKMGLPLVQGIPDPDRDFPNILEPYSKCPLKQPKCHNLQAIPRSKSLSNCLEKNIGPENVISSSDPPFSNLIVANKEKTIKSEKSSPKQSKELDENALIIKNHEKHLKNNSMERKTGGSIYADSKDKLLSSKDDKKEDNLANKTKDAKSNQVYFHSSMNVSTQTSLDRFNRVSCKNSSFQTLLKIARKSILGRKTYKSLKERWDRTRGPNILFQRENQYFSNHFTSCHCKEAMKNDISIKMKKELTDKLSTNRVVDNYCAHCKAHFLKKQTTRYPRHESVRERRRRKMQESTKIANHSSSQYFKEKYQKPVRENVMIQTELTMQGTNEKELRLICSRCNYPYFKVETENRINTSTQCLDGRKDYAFINNTYEMNHCFQGKYNDENQSTIPASRSISKQDDFNFQLLISNYDKDTSSKANYSKVKDKSEEEILNDTVSSTIKKEYNKNEQTKDLVDNTKLSEGLISKTNLETKSMIQSKHEFTVKPKSKAKSKVQLKSKVKSTYNKSKPNVNSKSNDKSQFGTQSKSNYNSKSRSRSTVKSGSNNKSRSKSRSKVKLKPRTTYKPNSKSKYIQTECKKPLLKNLKNISNNIQEEENEDENDRSSVIERSNNCYLKECTKCTDCNSISNHSINIEESQFMKSSGLHENSQINEKIENKDATSSTVDFIFDPGPCINRNYAIERRTYDDIVDSSDSIYSSMTNFDKDNRIESRNISFKTNCWFSKSDNYMNSNHEEEKPMTNL</sequence>
<evidence type="ECO:0000256" key="1">
    <source>
        <dbReference type="SAM" id="MobiDB-lite"/>
    </source>
</evidence>
<reference evidence="3" key="1">
    <citation type="submission" date="2025-08" db="UniProtKB">
        <authorList>
            <consortium name="RefSeq"/>
        </authorList>
    </citation>
    <scope>IDENTIFICATION</scope>
    <source>
        <tissue evidence="3">Whole body</tissue>
    </source>
</reference>
<dbReference type="GeneID" id="107066175"/>
<feature type="compositionally biased region" description="Polar residues" evidence="1">
    <location>
        <begin position="696"/>
        <end position="705"/>
    </location>
</feature>
<evidence type="ECO:0000313" key="3">
    <source>
        <dbReference type="RefSeq" id="XP_015176020.1"/>
    </source>
</evidence>
<keyword evidence="2" id="KW-1185">Reference proteome</keyword>
<feature type="region of interest" description="Disordered" evidence="1">
    <location>
        <begin position="407"/>
        <end position="429"/>
    </location>
</feature>
<protein>
    <submittedName>
        <fullName evidence="3">Micronuclear linker histone polyprotein-like</fullName>
    </submittedName>
</protein>
<gene>
    <name evidence="3" type="primary">LOC107066175</name>
</gene>
<feature type="region of interest" description="Disordered" evidence="1">
    <location>
        <begin position="614"/>
        <end position="705"/>
    </location>
</feature>
<dbReference type="Proteomes" id="UP000694924">
    <property type="component" value="Unplaced"/>
</dbReference>
<feature type="compositionally biased region" description="Basic residues" evidence="1">
    <location>
        <begin position="680"/>
        <end position="694"/>
    </location>
</feature>
<organism evidence="2 3">
    <name type="scientific">Polistes dominula</name>
    <name type="common">European paper wasp</name>
    <name type="synonym">Vespa dominula</name>
    <dbReference type="NCBI Taxonomy" id="743375"/>
    <lineage>
        <taxon>Eukaryota</taxon>
        <taxon>Metazoa</taxon>
        <taxon>Ecdysozoa</taxon>
        <taxon>Arthropoda</taxon>
        <taxon>Hexapoda</taxon>
        <taxon>Insecta</taxon>
        <taxon>Pterygota</taxon>
        <taxon>Neoptera</taxon>
        <taxon>Endopterygota</taxon>
        <taxon>Hymenoptera</taxon>
        <taxon>Apocrita</taxon>
        <taxon>Aculeata</taxon>
        <taxon>Vespoidea</taxon>
        <taxon>Vespidae</taxon>
        <taxon>Polistinae</taxon>
        <taxon>Polistini</taxon>
        <taxon>Polistes</taxon>
    </lineage>
</organism>
<accession>A0ABM1I733</accession>
<evidence type="ECO:0000313" key="2">
    <source>
        <dbReference type="Proteomes" id="UP000694924"/>
    </source>
</evidence>
<feature type="compositionally biased region" description="Basic residues" evidence="1">
    <location>
        <begin position="619"/>
        <end position="633"/>
    </location>
</feature>
<name>A0ABM1I733_POLDO</name>
<feature type="compositionally biased region" description="Low complexity" evidence="1">
    <location>
        <begin position="634"/>
        <end position="647"/>
    </location>
</feature>
<dbReference type="RefSeq" id="XP_015176020.1">
    <property type="nucleotide sequence ID" value="XM_015320534.1"/>
</dbReference>